<reference evidence="2" key="1">
    <citation type="submission" date="2020-10" db="EMBL/GenBank/DDBJ databases">
        <authorList>
            <person name="Gilroy R."/>
        </authorList>
    </citation>
    <scope>NUCLEOTIDE SEQUENCE</scope>
    <source>
        <strain evidence="2">ChiHjej12B11-7776</strain>
    </source>
</reference>
<evidence type="ECO:0000256" key="1">
    <source>
        <dbReference type="SAM" id="MobiDB-lite"/>
    </source>
</evidence>
<comment type="caution">
    <text evidence="2">The sequence shown here is derived from an EMBL/GenBank/DDBJ whole genome shotgun (WGS) entry which is preliminary data.</text>
</comment>
<accession>A0A9D1SP59</accession>
<proteinExistence type="predicted"/>
<dbReference type="EMBL" id="DVOC01000025">
    <property type="protein sequence ID" value="HIU90638.1"/>
    <property type="molecule type" value="Genomic_DNA"/>
</dbReference>
<sequence>MKVKILCGIVAVILVTTGAFLLFGCGKSNTPPSTPPADGGQSTLLAKPDNATPADISARESLYVAAGELSRAGGFRSSTEGSATSLGITQSVSALRTVSKGNVFKQSTSHSALVKFGEQLFVWGENYLSRSAQKVTSTSEVTWQNTAVKHSAQAWAEKIGYRNDGLSGYVLNDQTITEAELVSQQGEYYTFRYVLDCQTATCNVLYEMRNNSGMDGFATFLKAELTVEMDKNFIVQTLSTDCEYKVPMLGGINCKENLTETFYDIGYDGELPEQQFFMQFMQAEETEQDRQPTATEVLMQSFGKYAQSMLYADVAATIDGKSVSAQAAIKMDVANMTAEAHVKAGDAILSYVDGGVYVAYRQFKASLGSIAADLLGALDGKEIDLQAHFDGDTCTVAIPISTPELNAEITITCIKKQTYEFCGGEITAENFRLTITPSQPWQVPETENYPEIDGIDVVDGKIYAKLQALGMTADVAADLKAQSAVMQTEDMLAVLKEGTIYLNLPQSNLKIDTQDLPDMVSEALQLLGKSISFEFDVESLLLLLQNNVTTTPNSLTVTLPQGEISLVLTERDGKYIPSIRALLGGEQITLTPSEQFAARQLAEGEYADVAALTKKLLPKLAQLAQGAVNAQFDLTYGVYRAFGNAVFAPNAPLFADARIGIGQTTAPASLWLEDNRLYAEISGMPLAVDLSQTGLNLPDLSSLLSQTLAQADLSPQRIAEILMSARITEDSITIPSGVLPFEVMLGADATVLCRNEDFSLQAKLTETSAPLLPQRQWNTQLEICIDQNNTLYADVDMLNDKYLFRLGQLNACYTDSTLYVKKGDDIAVSADVAAIKRLVEKIDEIVKEFAGVTAKALTAQTNPIDFSLSEQNGALKITAAVKEAQIEVLLGEEVSITVCFAEMRFTARPCQNATFDSFDGDYVAIDQVIADFLQPIDALIHTNSWTFDVGESFVDVTPTDGTGTVTYSILQGSCVKFYYNAANKQDFALHAQLALRKIKDGVTLQETSLEAVFADGRLYVTYNDALRATVLWQSIVNCAQQTDRLLQIIPQIGQLLSAITSAGESSPDYSTVLQRVSYADGKFSLTINGGVLLSQLGSIRLTASGTDKTLILNCLEASYGENNPHTATINVRLNDVTVRAEQAQEGEYPVFENIQAYFDKNGEADAHINFDSAEQLLKTVADTAQQDVFSIDGSVQADLSLIGIIKEKVNMTLSARVDILRRQGQEDVTTFTVKLSRPKQSLLSLVNVAFNDYGGDSYLFFNGQTQEITIVRNSYVKKGLFGIEMKQKDYYEKVTAQQFAQQPEQYVLQMVNFSGWINDLITKEGESSSAAIEEVLKDYRYQEGKFMLELNLAPIDANLGMLNVTVSHSQQQDKYLITSLEGDMKLLSDMMTATVNLQLAQDAPYGEATQMVANETFW</sequence>
<protein>
    <submittedName>
        <fullName evidence="2">Uncharacterized protein</fullName>
    </submittedName>
</protein>
<evidence type="ECO:0000313" key="3">
    <source>
        <dbReference type="Proteomes" id="UP000886852"/>
    </source>
</evidence>
<dbReference type="Proteomes" id="UP000886852">
    <property type="component" value="Unassembled WGS sequence"/>
</dbReference>
<reference evidence="2" key="2">
    <citation type="journal article" date="2021" name="PeerJ">
        <title>Extensive microbial diversity within the chicken gut microbiome revealed by metagenomics and culture.</title>
        <authorList>
            <person name="Gilroy R."/>
            <person name="Ravi A."/>
            <person name="Getino M."/>
            <person name="Pursley I."/>
            <person name="Horton D.L."/>
            <person name="Alikhan N.F."/>
            <person name="Baker D."/>
            <person name="Gharbi K."/>
            <person name="Hall N."/>
            <person name="Watson M."/>
            <person name="Adriaenssens E.M."/>
            <person name="Foster-Nyarko E."/>
            <person name="Jarju S."/>
            <person name="Secka A."/>
            <person name="Antonio M."/>
            <person name="Oren A."/>
            <person name="Chaudhuri R.R."/>
            <person name="La Ragione R."/>
            <person name="Hildebrand F."/>
            <person name="Pallen M.J."/>
        </authorList>
    </citation>
    <scope>NUCLEOTIDE SEQUENCE</scope>
    <source>
        <strain evidence="2">ChiHjej12B11-7776</strain>
    </source>
</reference>
<dbReference type="PROSITE" id="PS51257">
    <property type="entry name" value="PROKAR_LIPOPROTEIN"/>
    <property type="match status" value="1"/>
</dbReference>
<evidence type="ECO:0000313" key="2">
    <source>
        <dbReference type="EMBL" id="HIU90638.1"/>
    </source>
</evidence>
<feature type="region of interest" description="Disordered" evidence="1">
    <location>
        <begin position="31"/>
        <end position="50"/>
    </location>
</feature>
<name>A0A9D1SP59_9BACT</name>
<organism evidence="2 3">
    <name type="scientific">Candidatus Fimimonas merdipullorum</name>
    <dbReference type="NCBI Taxonomy" id="2840822"/>
    <lineage>
        <taxon>Bacteria</taxon>
        <taxon>Pseudomonadati</taxon>
        <taxon>Myxococcota</taxon>
        <taxon>Myxococcia</taxon>
        <taxon>Myxococcales</taxon>
        <taxon>Cystobacterineae</taxon>
        <taxon>Myxococcaceae</taxon>
        <taxon>Myxococcaceae incertae sedis</taxon>
        <taxon>Candidatus Fimimonas</taxon>
    </lineage>
</organism>
<gene>
    <name evidence="2" type="ORF">IAC72_01300</name>
</gene>